<gene>
    <name evidence="1" type="ORF">NCTC11009_01868</name>
</gene>
<dbReference type="AlphaFoldDB" id="A0A2X1UNK5"/>
<reference evidence="1 2" key="1">
    <citation type="submission" date="2018-06" db="EMBL/GenBank/DDBJ databases">
        <authorList>
            <consortium name="Pathogen Informatics"/>
            <person name="Doyle S."/>
        </authorList>
    </citation>
    <scope>NUCLEOTIDE SEQUENCE [LARGE SCALE GENOMIC DNA]</scope>
    <source>
        <strain evidence="1 2">NCTC11009</strain>
    </source>
</reference>
<dbReference type="PANTHER" id="PTHR38339">
    <property type="entry name" value="TRANSGLUTAMINASE DOMAIN PROTEIN"/>
    <property type="match status" value="1"/>
</dbReference>
<dbReference type="SMART" id="SM00460">
    <property type="entry name" value="TGc"/>
    <property type="match status" value="1"/>
</dbReference>
<proteinExistence type="predicted"/>
<dbReference type="Pfam" id="PF01841">
    <property type="entry name" value="Transglut_core"/>
    <property type="match status" value="1"/>
</dbReference>
<dbReference type="InterPro" id="IPR002931">
    <property type="entry name" value="Transglutaminase-like"/>
</dbReference>
<dbReference type="GO" id="GO:0008233">
    <property type="term" value="F:peptidase activity"/>
    <property type="evidence" value="ECO:0007669"/>
    <property type="project" value="UniProtKB-KW"/>
</dbReference>
<accession>A0A2X1UNK5</accession>
<keyword evidence="1" id="KW-0645">Protease</keyword>
<dbReference type="EMBL" id="UATH01000001">
    <property type="protein sequence ID" value="SPY08638.1"/>
    <property type="molecule type" value="Genomic_DNA"/>
</dbReference>
<dbReference type="SUPFAM" id="SSF54001">
    <property type="entry name" value="Cysteine proteinases"/>
    <property type="match status" value="1"/>
</dbReference>
<dbReference type="Proteomes" id="UP000250242">
    <property type="component" value="Unassembled WGS sequence"/>
</dbReference>
<dbReference type="Gene3D" id="3.10.620.30">
    <property type="match status" value="1"/>
</dbReference>
<keyword evidence="1" id="KW-0378">Hydrolase</keyword>
<dbReference type="GO" id="GO:0006508">
    <property type="term" value="P:proteolysis"/>
    <property type="evidence" value="ECO:0007669"/>
    <property type="project" value="UniProtKB-KW"/>
</dbReference>
<sequence length="367" mass="41056">MISNIKRRDFFKVGAASSAMLLPNLAFAATTKSDAAPVARVNEKERTFEVTLNHQLQEAGKVSKLWVPLPLNSEYQQLKSLIQHSGNYDELVQSDFEIPTLFAQFSEHPASISSVFTITTQERNTDFSKVNYDDSLALPAELAEYLEPTRHIQIDGIVKEKAEEITKGIKGDLERAKAIYTWVCNNMTRDESIVGCGVGDAKALLESGKLYGKCTDISSVFVALCRSVGIASREVFGIRVGESRFSPAMGSGKDGVANITGAQHCRAEFYLKGYGWIPCDPGDVTKVRLAEKLSNDDSKIVQLRDYLFGNWEMCWIAYNWGRDFALKPMPAEHPLNNFGYPYAEVDDNVQDYYSPKEFAYEYKSVEL</sequence>
<name>A0A2X1UNK5_9BURK</name>
<protein>
    <submittedName>
        <fullName evidence="1">Uncharacterized protein involved in cytokinesis, contains TGc (Transglutaminase/protease-like) domain</fullName>
    </submittedName>
</protein>
<dbReference type="InterPro" id="IPR038765">
    <property type="entry name" value="Papain-like_cys_pep_sf"/>
</dbReference>
<evidence type="ECO:0000313" key="1">
    <source>
        <dbReference type="EMBL" id="SPY08638.1"/>
    </source>
</evidence>
<evidence type="ECO:0000313" key="2">
    <source>
        <dbReference type="Proteomes" id="UP000250242"/>
    </source>
</evidence>
<dbReference type="RefSeq" id="WP_180963781.1">
    <property type="nucleotide sequence ID" value="NZ_CP027417.1"/>
</dbReference>
<dbReference type="PANTHER" id="PTHR38339:SF1">
    <property type="entry name" value="TRANSGLUTAMINASE-LIKE DOMAIN-CONTAINING PROTEIN"/>
    <property type="match status" value="1"/>
</dbReference>
<organism evidence="1 2">
    <name type="scientific">Oligella urethralis</name>
    <dbReference type="NCBI Taxonomy" id="90245"/>
    <lineage>
        <taxon>Bacteria</taxon>
        <taxon>Pseudomonadati</taxon>
        <taxon>Pseudomonadota</taxon>
        <taxon>Betaproteobacteria</taxon>
        <taxon>Burkholderiales</taxon>
        <taxon>Alcaligenaceae</taxon>
        <taxon>Oligella</taxon>
    </lineage>
</organism>